<evidence type="ECO:0000313" key="3">
    <source>
        <dbReference type="WBParaSite" id="GPUH_0002396501-mRNA-1"/>
    </source>
</evidence>
<keyword evidence="2" id="KW-1185">Reference proteome</keyword>
<reference evidence="1 2" key="2">
    <citation type="submission" date="2018-11" db="EMBL/GenBank/DDBJ databases">
        <authorList>
            <consortium name="Pathogen Informatics"/>
        </authorList>
    </citation>
    <scope>NUCLEOTIDE SEQUENCE [LARGE SCALE GENOMIC DNA]</scope>
</reference>
<dbReference type="Proteomes" id="UP000271098">
    <property type="component" value="Unassembled WGS sequence"/>
</dbReference>
<reference evidence="3" key="1">
    <citation type="submission" date="2016-06" db="UniProtKB">
        <authorList>
            <consortium name="WormBaseParasite"/>
        </authorList>
    </citation>
    <scope>IDENTIFICATION</scope>
</reference>
<dbReference type="EMBL" id="UYRT01099488">
    <property type="protein sequence ID" value="VDN42171.1"/>
    <property type="molecule type" value="Genomic_DNA"/>
</dbReference>
<name>A0A183ESJ4_9BILA</name>
<evidence type="ECO:0000313" key="2">
    <source>
        <dbReference type="Proteomes" id="UP000271098"/>
    </source>
</evidence>
<accession>A0A183ESJ4</accession>
<evidence type="ECO:0000313" key="1">
    <source>
        <dbReference type="EMBL" id="VDN42171.1"/>
    </source>
</evidence>
<proteinExistence type="predicted"/>
<protein>
    <submittedName>
        <fullName evidence="3">PHTB1_N domain-containing protein</fullName>
    </submittedName>
</protein>
<sequence length="83" mass="9714">MLVILSHSRISVSYLGTAPSLFRLPASQTRFIDFEQRHKEMMEYESIIRKKPAESVEGLLTSSYEIQLLKFSSLALYIFRHNY</sequence>
<gene>
    <name evidence="1" type="ORF">GPUH_LOCUS23935</name>
</gene>
<organism evidence="3">
    <name type="scientific">Gongylonema pulchrum</name>
    <dbReference type="NCBI Taxonomy" id="637853"/>
    <lineage>
        <taxon>Eukaryota</taxon>
        <taxon>Metazoa</taxon>
        <taxon>Ecdysozoa</taxon>
        <taxon>Nematoda</taxon>
        <taxon>Chromadorea</taxon>
        <taxon>Rhabditida</taxon>
        <taxon>Spirurina</taxon>
        <taxon>Spiruromorpha</taxon>
        <taxon>Spiruroidea</taxon>
        <taxon>Gongylonematidae</taxon>
        <taxon>Gongylonema</taxon>
    </lineage>
</organism>
<dbReference type="OrthoDB" id="10262646at2759"/>
<dbReference type="AlphaFoldDB" id="A0A183ESJ4"/>
<dbReference type="WBParaSite" id="GPUH_0002396501-mRNA-1">
    <property type="protein sequence ID" value="GPUH_0002396501-mRNA-1"/>
    <property type="gene ID" value="GPUH_0002396501"/>
</dbReference>